<feature type="compositionally biased region" description="Polar residues" evidence="1">
    <location>
        <begin position="8"/>
        <end position="24"/>
    </location>
</feature>
<dbReference type="OrthoDB" id="2554033at2759"/>
<evidence type="ECO:0000313" key="3">
    <source>
        <dbReference type="Proteomes" id="UP000279236"/>
    </source>
</evidence>
<reference evidence="2 3" key="1">
    <citation type="submission" date="2018-11" db="EMBL/GenBank/DDBJ databases">
        <title>Genome sequence of Apiotrichum porosum DSM 27194.</title>
        <authorList>
            <person name="Aliyu H."/>
            <person name="Gorte O."/>
            <person name="Ochsenreither K."/>
        </authorList>
    </citation>
    <scope>NUCLEOTIDE SEQUENCE [LARGE SCALE GENOMIC DNA]</scope>
    <source>
        <strain evidence="2 3">DSM 27194</strain>
    </source>
</reference>
<gene>
    <name evidence="2" type="ORF">EHS24_003005</name>
</gene>
<name>A0A427XGI0_9TREE</name>
<protein>
    <submittedName>
        <fullName evidence="2">Uncharacterized protein</fullName>
    </submittedName>
</protein>
<evidence type="ECO:0000256" key="1">
    <source>
        <dbReference type="SAM" id="MobiDB-lite"/>
    </source>
</evidence>
<sequence>MPAEPITIATSGAQVNGAGSPQTPFAGSAVGLSTSTPGSLFGKWNAFSTTSPAKPAGGQTAGSPPAPKIDIPHHHEDDHFDHDSLEFGDISDLKNRGWAAAAAARGQRRAVSMSMSPGQTLTGGFNNQAGVSPPQFTGVLGDKMARGQGVLRRLSFTSGFSRPAVPPPVPGPPNPTPIGSMAPQEGLAAHPPAADVHRAGTVGGGRRRYSESTARRRGVSPMGERILRDQVHF</sequence>
<proteinExistence type="predicted"/>
<feature type="compositionally biased region" description="Pro residues" evidence="1">
    <location>
        <begin position="164"/>
        <end position="176"/>
    </location>
</feature>
<dbReference type="AlphaFoldDB" id="A0A427XGI0"/>
<comment type="caution">
    <text evidence="2">The sequence shown here is derived from an EMBL/GenBank/DDBJ whole genome shotgun (WGS) entry which is preliminary data.</text>
</comment>
<evidence type="ECO:0000313" key="2">
    <source>
        <dbReference type="EMBL" id="RSH77932.1"/>
    </source>
</evidence>
<feature type="region of interest" description="Disordered" evidence="1">
    <location>
        <begin position="41"/>
        <end position="77"/>
    </location>
</feature>
<organism evidence="2 3">
    <name type="scientific">Apiotrichum porosum</name>
    <dbReference type="NCBI Taxonomy" id="105984"/>
    <lineage>
        <taxon>Eukaryota</taxon>
        <taxon>Fungi</taxon>
        <taxon>Dikarya</taxon>
        <taxon>Basidiomycota</taxon>
        <taxon>Agaricomycotina</taxon>
        <taxon>Tremellomycetes</taxon>
        <taxon>Trichosporonales</taxon>
        <taxon>Trichosporonaceae</taxon>
        <taxon>Apiotrichum</taxon>
    </lineage>
</organism>
<keyword evidence="3" id="KW-1185">Reference proteome</keyword>
<dbReference type="EMBL" id="RSCE01000014">
    <property type="protein sequence ID" value="RSH77932.1"/>
    <property type="molecule type" value="Genomic_DNA"/>
</dbReference>
<feature type="region of interest" description="Disordered" evidence="1">
    <location>
        <begin position="1"/>
        <end position="24"/>
    </location>
</feature>
<dbReference type="RefSeq" id="XP_028473079.1">
    <property type="nucleotide sequence ID" value="XM_028618712.1"/>
</dbReference>
<accession>A0A427XGI0</accession>
<dbReference type="Proteomes" id="UP000279236">
    <property type="component" value="Unassembled WGS sequence"/>
</dbReference>
<feature type="region of interest" description="Disordered" evidence="1">
    <location>
        <begin position="158"/>
        <end position="233"/>
    </location>
</feature>
<dbReference type="GeneID" id="39587548"/>